<keyword evidence="2 6" id="KW-0645">Protease</keyword>
<feature type="domain" description="Peptidase S9A N-terminal" evidence="9">
    <location>
        <begin position="106"/>
        <end position="269"/>
    </location>
</feature>
<feature type="region of interest" description="Disordered" evidence="7">
    <location>
        <begin position="264"/>
        <end position="289"/>
    </location>
</feature>
<evidence type="ECO:0000256" key="1">
    <source>
        <dbReference type="ARBA" id="ARBA00005228"/>
    </source>
</evidence>
<comment type="function">
    <text evidence="5">Serine peptidase whose precise substrate specificity remains unclear. Does not cleave peptides after a arginine or lysine residue. Regulates trans-Golgi network morphology and sorting by regulating the membrane binding of the AP-1 complex. May play a role in the regulation of synaptic vesicle exocytosis.</text>
</comment>
<evidence type="ECO:0000313" key="10">
    <source>
        <dbReference type="EMBL" id="EIE19476.1"/>
    </source>
</evidence>
<dbReference type="RefSeq" id="XP_005644020.1">
    <property type="nucleotide sequence ID" value="XM_005643963.1"/>
</dbReference>
<dbReference type="InterPro" id="IPR023302">
    <property type="entry name" value="Pept_S9A_N"/>
</dbReference>
<evidence type="ECO:0000256" key="6">
    <source>
        <dbReference type="RuleBase" id="RU368024"/>
    </source>
</evidence>
<feature type="domain" description="Peptidase S9A N-terminal" evidence="9">
    <location>
        <begin position="9"/>
        <end position="101"/>
    </location>
</feature>
<dbReference type="KEGG" id="csl:COCSUDRAFT_44776"/>
<keyword evidence="3 6" id="KW-0378">Hydrolase</keyword>
<dbReference type="Pfam" id="PF02897">
    <property type="entry name" value="Peptidase_S9_N"/>
    <property type="match status" value="2"/>
</dbReference>
<evidence type="ECO:0000256" key="2">
    <source>
        <dbReference type="ARBA" id="ARBA00022670"/>
    </source>
</evidence>
<comment type="similarity">
    <text evidence="1 6">Belongs to the peptidase S9A family.</text>
</comment>
<name>I0YM57_COCSC</name>
<evidence type="ECO:0000256" key="7">
    <source>
        <dbReference type="SAM" id="MobiDB-lite"/>
    </source>
</evidence>
<evidence type="ECO:0000259" key="8">
    <source>
        <dbReference type="Pfam" id="PF00326"/>
    </source>
</evidence>
<dbReference type="EC" id="3.4.21.-" evidence="6"/>
<feature type="domain" description="Peptidase S9 prolyl oligopeptidase catalytic" evidence="8">
    <location>
        <begin position="344"/>
        <end position="544"/>
    </location>
</feature>
<dbReference type="Pfam" id="PF00326">
    <property type="entry name" value="Peptidase_S9"/>
    <property type="match status" value="1"/>
</dbReference>
<evidence type="ECO:0000256" key="5">
    <source>
        <dbReference type="ARBA" id="ARBA00045448"/>
    </source>
</evidence>
<dbReference type="PANTHER" id="PTHR11757:SF19">
    <property type="entry name" value="PROLYL ENDOPEPTIDASE-LIKE"/>
    <property type="match status" value="1"/>
</dbReference>
<dbReference type="PRINTS" id="PR00862">
    <property type="entry name" value="PROLIGOPTASE"/>
</dbReference>
<reference evidence="10 11" key="1">
    <citation type="journal article" date="2012" name="Genome Biol.">
        <title>The genome of the polar eukaryotic microalga coccomyxa subellipsoidea reveals traits of cold adaptation.</title>
        <authorList>
            <person name="Blanc G."/>
            <person name="Agarkova I."/>
            <person name="Grimwood J."/>
            <person name="Kuo A."/>
            <person name="Brueggeman A."/>
            <person name="Dunigan D."/>
            <person name="Gurnon J."/>
            <person name="Ladunga I."/>
            <person name="Lindquist E."/>
            <person name="Lucas S."/>
            <person name="Pangilinan J."/>
            <person name="Proschold T."/>
            <person name="Salamov A."/>
            <person name="Schmutz J."/>
            <person name="Weeks D."/>
            <person name="Yamada T."/>
            <person name="Claverie J.M."/>
            <person name="Grigoriev I."/>
            <person name="Van Etten J."/>
            <person name="Lomsadze A."/>
            <person name="Borodovsky M."/>
        </authorList>
    </citation>
    <scope>NUCLEOTIDE SEQUENCE [LARGE SCALE GENOMIC DNA]</scope>
    <source>
        <strain evidence="10 11">C-169</strain>
    </source>
</reference>
<sequence length="548" mass="60160">MAIFMQDSLPETLGIYQYLTRATPARPLPCYLRRQSSGFEEILLDMNDISSEGTLGQMKVSKSQKLLAYTLETQQGSEIYTVHVDDLETGRTLDIIPDVHSIELAGDKSLLYTVGDSSKRPSMVHILDAANPWHQSKICIQSRAEGCEYFIEHHEGLLYILTNDGGGEYVVKVAELKGTRKGQWETVVPVRQGCCIEDMDIFESALVLYERRNGWPAISILSLQSGTDPRHQLREICLPEDMAEVVPGANPDFKARDIIVRLSSPVNPEGASDESKQSDTTNLENGAPGSITFESDPEFICTRVEAQSPDGTMIPITLSHQRGLRMDGSHPVLLHAYGAYGMWVVALAHVRGGGELGRQWHKSATGSAKSKSLDDLEACMDFLIRRRYTSKGLVALEAASAGGLPAAALINRRPDCIGAAVLRVPFVDVLTAMQDPSLPLTVHEYDEFGNPAADEETLQSLRALCPYQNIRPNTFPPVLVTCALNDQRVPAWGPAKYVARLRANQLGSAEIFLEHSAKGGHFGDDANAVQDAARNYAFLLHAMDGGWR</sequence>
<dbReference type="Proteomes" id="UP000007264">
    <property type="component" value="Unassembled WGS sequence"/>
</dbReference>
<dbReference type="Gene3D" id="2.130.10.120">
    <property type="entry name" value="Prolyl oligopeptidase, N-terminal domain"/>
    <property type="match status" value="2"/>
</dbReference>
<evidence type="ECO:0000313" key="11">
    <source>
        <dbReference type="Proteomes" id="UP000007264"/>
    </source>
</evidence>
<keyword evidence="11" id="KW-1185">Reference proteome</keyword>
<comment type="caution">
    <text evidence="10">The sequence shown here is derived from an EMBL/GenBank/DDBJ whole genome shotgun (WGS) entry which is preliminary data.</text>
</comment>
<dbReference type="SUPFAM" id="SSF50993">
    <property type="entry name" value="Peptidase/esterase 'gauge' domain"/>
    <property type="match status" value="1"/>
</dbReference>
<dbReference type="OrthoDB" id="248387at2759"/>
<dbReference type="PANTHER" id="PTHR11757">
    <property type="entry name" value="PROTEASE FAMILY S9A OLIGOPEPTIDASE"/>
    <property type="match status" value="1"/>
</dbReference>
<dbReference type="SUPFAM" id="SSF53474">
    <property type="entry name" value="alpha/beta-Hydrolases"/>
    <property type="match status" value="1"/>
</dbReference>
<dbReference type="InterPro" id="IPR001375">
    <property type="entry name" value="Peptidase_S9_cat"/>
</dbReference>
<dbReference type="InterPro" id="IPR029058">
    <property type="entry name" value="AB_hydrolase_fold"/>
</dbReference>
<dbReference type="EMBL" id="AGSI01000019">
    <property type="protein sequence ID" value="EIE19476.1"/>
    <property type="molecule type" value="Genomic_DNA"/>
</dbReference>
<proteinExistence type="inferred from homology"/>
<evidence type="ECO:0000259" key="9">
    <source>
        <dbReference type="Pfam" id="PF02897"/>
    </source>
</evidence>
<gene>
    <name evidence="10" type="ORF">COCSUDRAFT_44776</name>
</gene>
<evidence type="ECO:0000256" key="4">
    <source>
        <dbReference type="ARBA" id="ARBA00022825"/>
    </source>
</evidence>
<organism evidence="10 11">
    <name type="scientific">Coccomyxa subellipsoidea (strain C-169)</name>
    <name type="common">Green microalga</name>
    <dbReference type="NCBI Taxonomy" id="574566"/>
    <lineage>
        <taxon>Eukaryota</taxon>
        <taxon>Viridiplantae</taxon>
        <taxon>Chlorophyta</taxon>
        <taxon>core chlorophytes</taxon>
        <taxon>Trebouxiophyceae</taxon>
        <taxon>Trebouxiophyceae incertae sedis</taxon>
        <taxon>Coccomyxaceae</taxon>
        <taxon>Coccomyxa</taxon>
        <taxon>Coccomyxa subellipsoidea</taxon>
    </lineage>
</organism>
<dbReference type="eggNOG" id="KOG2237">
    <property type="taxonomic scope" value="Eukaryota"/>
</dbReference>
<dbReference type="InterPro" id="IPR002470">
    <property type="entry name" value="Peptidase_S9A"/>
</dbReference>
<dbReference type="GO" id="GO:0004252">
    <property type="term" value="F:serine-type endopeptidase activity"/>
    <property type="evidence" value="ECO:0007669"/>
    <property type="project" value="UniProtKB-UniRule"/>
</dbReference>
<protein>
    <recommendedName>
        <fullName evidence="6">Prolyl endopeptidase</fullName>
        <ecNumber evidence="6">3.4.21.-</ecNumber>
    </recommendedName>
</protein>
<dbReference type="GO" id="GO:0006508">
    <property type="term" value="P:proteolysis"/>
    <property type="evidence" value="ECO:0007669"/>
    <property type="project" value="UniProtKB-KW"/>
</dbReference>
<keyword evidence="4 6" id="KW-0720">Serine protease</keyword>
<accession>I0YM57</accession>
<dbReference type="InterPro" id="IPR051543">
    <property type="entry name" value="Serine_Peptidase_S9A"/>
</dbReference>
<dbReference type="GeneID" id="17037444"/>
<dbReference type="Gene3D" id="3.40.50.1820">
    <property type="entry name" value="alpha/beta hydrolase"/>
    <property type="match status" value="1"/>
</dbReference>
<dbReference type="AlphaFoldDB" id="I0YM57"/>
<evidence type="ECO:0000256" key="3">
    <source>
        <dbReference type="ARBA" id="ARBA00022801"/>
    </source>
</evidence>